<evidence type="ECO:0000313" key="1">
    <source>
        <dbReference type="EMBL" id="SMS14234.1"/>
    </source>
</evidence>
<dbReference type="EMBL" id="LT854705">
    <property type="protein sequence ID" value="SMS14234.1"/>
    <property type="molecule type" value="Genomic_DNA"/>
</dbReference>
<evidence type="ECO:0000313" key="2">
    <source>
        <dbReference type="Proteomes" id="UP000195412"/>
    </source>
</evidence>
<dbReference type="Proteomes" id="UP000195412">
    <property type="component" value="Chromosome I"/>
</dbReference>
<proteinExistence type="predicted"/>
<gene>
    <name evidence="1" type="ORF">LZ3411_1184</name>
</gene>
<reference evidence="2" key="1">
    <citation type="submission" date="2017-05" db="EMBL/GenBank/DDBJ databases">
        <authorList>
            <person name="Papadimitriou K."/>
        </authorList>
    </citation>
    <scope>NUCLEOTIDE SEQUENCE [LARGE SCALE GENOMIC DNA]</scope>
    <source>
        <strain evidence="2">ACA-DC 3411</strain>
    </source>
</reference>
<dbReference type="KEGG" id="lzy:LZ3411_1184"/>
<name>A0A1Y6K100_9LACO</name>
<organism evidence="1 2">
    <name type="scientific">Levilactobacillus zymae</name>
    <dbReference type="NCBI Taxonomy" id="267363"/>
    <lineage>
        <taxon>Bacteria</taxon>
        <taxon>Bacillati</taxon>
        <taxon>Bacillota</taxon>
        <taxon>Bacilli</taxon>
        <taxon>Lactobacillales</taxon>
        <taxon>Lactobacillaceae</taxon>
        <taxon>Levilactobacillus</taxon>
    </lineage>
</organism>
<accession>A0A1Y6K100</accession>
<dbReference type="AlphaFoldDB" id="A0A1Y6K100"/>
<sequence length="47" mass="4919">MLLIAIADLVVAESELLADAVSALACMAENPLNVAKVAVAIKIKLLW</sequence>
<protein>
    <submittedName>
        <fullName evidence="1">Uncharacterized protein</fullName>
    </submittedName>
</protein>